<keyword evidence="2 10" id="KW-0597">Phosphoprotein</keyword>
<organism evidence="12 13">
    <name type="scientific">Thiorhodovibrio winogradskyi</name>
    <dbReference type="NCBI Taxonomy" id="77007"/>
    <lineage>
        <taxon>Bacteria</taxon>
        <taxon>Pseudomonadati</taxon>
        <taxon>Pseudomonadota</taxon>
        <taxon>Gammaproteobacteria</taxon>
        <taxon>Chromatiales</taxon>
        <taxon>Chromatiaceae</taxon>
        <taxon>Thiorhodovibrio</taxon>
    </lineage>
</organism>
<dbReference type="InterPro" id="IPR011303">
    <property type="entry name" value="RnfD_bac"/>
</dbReference>
<dbReference type="Proteomes" id="UP001432180">
    <property type="component" value="Chromosome"/>
</dbReference>
<evidence type="ECO:0000256" key="2">
    <source>
        <dbReference type="ARBA" id="ARBA00022553"/>
    </source>
</evidence>
<feature type="transmembrane region" description="Helical" evidence="10">
    <location>
        <begin position="258"/>
        <end position="275"/>
    </location>
</feature>
<dbReference type="PANTHER" id="PTHR30578">
    <property type="entry name" value="ELECTRON TRANSPORT COMPLEX PROTEIN RNFD"/>
    <property type="match status" value="1"/>
</dbReference>
<evidence type="ECO:0000313" key="12">
    <source>
        <dbReference type="EMBL" id="WPL16027.1"/>
    </source>
</evidence>
<comment type="subcellular location">
    <subcellularLocation>
        <location evidence="10">Cell inner membrane</location>
        <topology evidence="10">Multi-pass membrane protein</topology>
    </subcellularLocation>
</comment>
<evidence type="ECO:0000256" key="9">
    <source>
        <dbReference type="ARBA" id="ARBA00023136"/>
    </source>
</evidence>
<evidence type="ECO:0000256" key="5">
    <source>
        <dbReference type="ARBA" id="ARBA00022692"/>
    </source>
</evidence>
<keyword evidence="8 10" id="KW-1133">Transmembrane helix</keyword>
<evidence type="ECO:0000256" key="10">
    <source>
        <dbReference type="HAMAP-Rule" id="MF_00462"/>
    </source>
</evidence>
<keyword evidence="4 10" id="KW-0288">FMN</keyword>
<keyword evidence="3 10" id="KW-0285">Flavoprotein</keyword>
<feature type="transmembrane region" description="Helical" evidence="10">
    <location>
        <begin position="125"/>
        <end position="148"/>
    </location>
</feature>
<keyword evidence="10" id="KW-0997">Cell inner membrane</keyword>
<feature type="transmembrane region" description="Helical" evidence="10">
    <location>
        <begin position="43"/>
        <end position="60"/>
    </location>
</feature>
<keyword evidence="13" id="KW-1185">Reference proteome</keyword>
<feature type="transmembrane region" description="Helical" evidence="10">
    <location>
        <begin position="287"/>
        <end position="304"/>
    </location>
</feature>
<evidence type="ECO:0000256" key="6">
    <source>
        <dbReference type="ARBA" id="ARBA00022967"/>
    </source>
</evidence>
<name>A0ABZ0S675_9GAMM</name>
<dbReference type="EMBL" id="CP121472">
    <property type="protein sequence ID" value="WPL16027.1"/>
    <property type="molecule type" value="Genomic_DNA"/>
</dbReference>
<dbReference type="EC" id="7.-.-.-" evidence="10"/>
<keyword evidence="1 10" id="KW-0813">Transport</keyword>
<comment type="caution">
    <text evidence="10">Lacks conserved residue(s) required for the propagation of feature annotation.</text>
</comment>
<sequence length="390" mass="40424">MPTAFAANPHTHAPNSVARTMRLVMLALVPATLFGLYQFGWPAIFLFGITVLGALLWEALGLKLAGKPARPGLLDGSALLTGWLLAMTLPPWAPWWVGLLGAFLAIIVGKQIFGGLGQNLFNPAMVARIALLIALPLEMTTFVAPAPLFSSGAPGFLDGLMISLGQGAGTGPEAGLVSPGVSPDGGGLGAYDALSGASVLDSVRTALGQGQGLDAILPGVFDPLAAFWGGVAGSLGETSALLLLLGGLFLLQQRVIRWEIPLAVLISLGLLAGLMHLLDAGRYPGPLFHWLQGATLLCAFFIATDPVTSPVSRAGQLLFGAGCGVLIYVIRTWGGYPEGVGFAVLLMNACTPLIDHYLKPRIHGRDRRGQPLKVPERAAAAPAANPGGRS</sequence>
<feature type="transmembrane region" description="Helical" evidence="10">
    <location>
        <begin position="340"/>
        <end position="358"/>
    </location>
</feature>
<gene>
    <name evidence="12" type="primary">rnfD_1</name>
    <name evidence="10" type="synonym">rnfD</name>
    <name evidence="12" type="ORF">Thiowin_00958</name>
</gene>
<dbReference type="PANTHER" id="PTHR30578:SF0">
    <property type="entry name" value="ION-TRANSLOCATING OXIDOREDUCTASE COMPLEX SUBUNIT D"/>
    <property type="match status" value="1"/>
</dbReference>
<protein>
    <recommendedName>
        <fullName evidence="10">Ion-translocating oxidoreductase complex subunit D</fullName>
        <ecNumber evidence="10">7.-.-.-</ecNumber>
    </recommendedName>
    <alternativeName>
        <fullName evidence="10">Rnf electron transport complex subunit D</fullName>
    </alternativeName>
</protein>
<comment type="subunit">
    <text evidence="10">The complex is composed of six subunits: RnfA, RnfB, RnfC, RnfD, RnfE and RnfG.</text>
</comment>
<keyword evidence="9 10" id="KW-0472">Membrane</keyword>
<dbReference type="Pfam" id="PF03116">
    <property type="entry name" value="NQR2_RnfD_RnfE"/>
    <property type="match status" value="1"/>
</dbReference>
<dbReference type="RefSeq" id="WP_328986573.1">
    <property type="nucleotide sequence ID" value="NZ_CP121472.1"/>
</dbReference>
<dbReference type="NCBIfam" id="TIGR01946">
    <property type="entry name" value="rnfD"/>
    <property type="match status" value="1"/>
</dbReference>
<keyword evidence="7 10" id="KW-0249">Electron transport</keyword>
<evidence type="ECO:0000256" key="3">
    <source>
        <dbReference type="ARBA" id="ARBA00022630"/>
    </source>
</evidence>
<keyword evidence="6 10" id="KW-1278">Translocase</keyword>
<evidence type="ECO:0000256" key="1">
    <source>
        <dbReference type="ARBA" id="ARBA00022448"/>
    </source>
</evidence>
<comment type="cofactor">
    <cofactor evidence="10">
        <name>FMN</name>
        <dbReference type="ChEBI" id="CHEBI:58210"/>
    </cofactor>
</comment>
<dbReference type="HAMAP" id="MF_00462">
    <property type="entry name" value="RsxD_RnfD"/>
    <property type="match status" value="1"/>
</dbReference>
<dbReference type="InterPro" id="IPR004338">
    <property type="entry name" value="NqrB/RnfD"/>
</dbReference>
<comment type="similarity">
    <text evidence="10">Belongs to the NqrB/RnfD family.</text>
</comment>
<evidence type="ECO:0000256" key="4">
    <source>
        <dbReference type="ARBA" id="ARBA00022643"/>
    </source>
</evidence>
<proteinExistence type="inferred from homology"/>
<feature type="transmembrane region" description="Helical" evidence="10">
    <location>
        <begin position="20"/>
        <end position="37"/>
    </location>
</feature>
<feature type="region of interest" description="Disordered" evidence="11">
    <location>
        <begin position="365"/>
        <end position="390"/>
    </location>
</feature>
<feature type="transmembrane region" description="Helical" evidence="10">
    <location>
        <begin position="95"/>
        <end position="113"/>
    </location>
</feature>
<keyword evidence="5 10" id="KW-0812">Transmembrane</keyword>
<keyword evidence="10" id="KW-1003">Cell membrane</keyword>
<accession>A0ABZ0S675</accession>
<comment type="function">
    <text evidence="10">Part of a membrane-bound complex that couples electron transfer with translocation of ions across the membrane.</text>
</comment>
<evidence type="ECO:0000256" key="8">
    <source>
        <dbReference type="ARBA" id="ARBA00022989"/>
    </source>
</evidence>
<evidence type="ECO:0000256" key="7">
    <source>
        <dbReference type="ARBA" id="ARBA00022982"/>
    </source>
</evidence>
<feature type="transmembrane region" description="Helical" evidence="10">
    <location>
        <begin position="227"/>
        <end position="251"/>
    </location>
</feature>
<feature type="transmembrane region" description="Helical" evidence="10">
    <location>
        <begin position="316"/>
        <end position="334"/>
    </location>
</feature>
<evidence type="ECO:0000256" key="11">
    <source>
        <dbReference type="SAM" id="MobiDB-lite"/>
    </source>
</evidence>
<evidence type="ECO:0000313" key="13">
    <source>
        <dbReference type="Proteomes" id="UP001432180"/>
    </source>
</evidence>
<reference evidence="12 13" key="1">
    <citation type="journal article" date="2023" name="Microorganisms">
        <title>Thiorhodovibrio frisius and Trv. litoralis spp. nov., Two Novel Members from a Clade of Fastidious Purple Sulfur Bacteria That Exhibit Unique Red-Shifted Light-Harvesting Capabilities.</title>
        <authorList>
            <person name="Methner A."/>
            <person name="Kuzyk S.B."/>
            <person name="Petersen J."/>
            <person name="Bauer S."/>
            <person name="Brinkmann H."/>
            <person name="Sichau K."/>
            <person name="Wanner G."/>
            <person name="Wolf J."/>
            <person name="Neumann-Schaal M."/>
            <person name="Henke P."/>
            <person name="Tank M."/>
            <person name="Sproer C."/>
            <person name="Bunk B."/>
            <person name="Overmann J."/>
        </authorList>
    </citation>
    <scope>NUCLEOTIDE SEQUENCE [LARGE SCALE GENOMIC DNA]</scope>
    <source>
        <strain evidence="12 13">DSM 6702</strain>
    </source>
</reference>